<organism evidence="2 3">
    <name type="scientific">Saccharopolyspora rosea</name>
    <dbReference type="NCBI Taxonomy" id="524884"/>
    <lineage>
        <taxon>Bacteria</taxon>
        <taxon>Bacillati</taxon>
        <taxon>Actinomycetota</taxon>
        <taxon>Actinomycetes</taxon>
        <taxon>Pseudonocardiales</taxon>
        <taxon>Pseudonocardiaceae</taxon>
        <taxon>Saccharopolyspora</taxon>
    </lineage>
</organism>
<sequence>MTGPKTADRPTTRTTVRAPAQRENALSAELSELLRTGPFEAALRAAIRASRLSLERIQHRLRARGTPVSITALSYWQSGRRRPERPDSLLALQQLEQVLGVPAGSLSALLGPPRPRGRTRQAPADTPPLSALWSENESAAELLTKIDTSHDSKLTRLSHHDVVHVDQRGELRKIRTRKLVRAEANDVDRWVIMFDGASSNETPPIIRPIRSCRLGQVLTDHARDLVVAELLFDRPLARGETLLLEYEIIDPPTGADEGDHTFCRLFRLPVRQYVLELQFDPAHPPARCMSYVGDSACNETEPPKPLTVDRFGRTHAVALDFGMGVFGVRWDPEEDLGEHSAPARITAR</sequence>
<keyword evidence="3" id="KW-1185">Reference proteome</keyword>
<feature type="region of interest" description="Disordered" evidence="1">
    <location>
        <begin position="108"/>
        <end position="130"/>
    </location>
</feature>
<proteinExistence type="predicted"/>
<dbReference type="EMBL" id="JBHTIW010000013">
    <property type="protein sequence ID" value="MFD0921487.1"/>
    <property type="molecule type" value="Genomic_DNA"/>
</dbReference>
<dbReference type="Proteomes" id="UP001597018">
    <property type="component" value="Unassembled WGS sequence"/>
</dbReference>
<feature type="region of interest" description="Disordered" evidence="1">
    <location>
        <begin position="1"/>
        <end position="23"/>
    </location>
</feature>
<accession>A0ABW3FUS8</accession>
<reference evidence="3" key="1">
    <citation type="journal article" date="2019" name="Int. J. Syst. Evol. Microbiol.">
        <title>The Global Catalogue of Microorganisms (GCM) 10K type strain sequencing project: providing services to taxonomists for standard genome sequencing and annotation.</title>
        <authorList>
            <consortium name="The Broad Institute Genomics Platform"/>
            <consortium name="The Broad Institute Genome Sequencing Center for Infectious Disease"/>
            <person name="Wu L."/>
            <person name="Ma J."/>
        </authorList>
    </citation>
    <scope>NUCLEOTIDE SEQUENCE [LARGE SCALE GENOMIC DNA]</scope>
    <source>
        <strain evidence="3">CCUG 56401</strain>
    </source>
</reference>
<name>A0ABW3FUS8_9PSEU</name>
<protein>
    <recommendedName>
        <fullName evidence="4">XRE family transcriptional regulator</fullName>
    </recommendedName>
</protein>
<dbReference type="RefSeq" id="WP_263248622.1">
    <property type="nucleotide sequence ID" value="NZ_BAABLT010000029.1"/>
</dbReference>
<evidence type="ECO:0000256" key="1">
    <source>
        <dbReference type="SAM" id="MobiDB-lite"/>
    </source>
</evidence>
<gene>
    <name evidence="2" type="ORF">ACFQ16_17225</name>
</gene>
<feature type="compositionally biased region" description="Basic and acidic residues" evidence="1">
    <location>
        <begin position="1"/>
        <end position="11"/>
    </location>
</feature>
<evidence type="ECO:0000313" key="3">
    <source>
        <dbReference type="Proteomes" id="UP001597018"/>
    </source>
</evidence>
<evidence type="ECO:0000313" key="2">
    <source>
        <dbReference type="EMBL" id="MFD0921487.1"/>
    </source>
</evidence>
<evidence type="ECO:0008006" key="4">
    <source>
        <dbReference type="Google" id="ProtNLM"/>
    </source>
</evidence>
<comment type="caution">
    <text evidence="2">The sequence shown here is derived from an EMBL/GenBank/DDBJ whole genome shotgun (WGS) entry which is preliminary data.</text>
</comment>
<feature type="compositionally biased region" description="Low complexity" evidence="1">
    <location>
        <begin position="12"/>
        <end position="23"/>
    </location>
</feature>